<protein>
    <submittedName>
        <fullName evidence="2">Uncharacterized protein</fullName>
    </submittedName>
</protein>
<dbReference type="Proteomes" id="UP001497644">
    <property type="component" value="Chromosome 7"/>
</dbReference>
<accession>A0AAV2P3A2</accession>
<sequence>MEAGKVRREMSNSFHPQIPTDRETSRRCTGYNTSWHSRHNSSPLACFIEKFARGLERLTWITAATELLSNTSNSPHPQLSTLCYTALYAPRGAKDTESITIPLLAAPERTV</sequence>
<keyword evidence="3" id="KW-1185">Reference proteome</keyword>
<reference evidence="2" key="1">
    <citation type="submission" date="2024-04" db="EMBL/GenBank/DDBJ databases">
        <authorList>
            <consortium name="Molecular Ecology Group"/>
        </authorList>
    </citation>
    <scope>NUCLEOTIDE SEQUENCE</scope>
</reference>
<dbReference type="EMBL" id="OZ034830">
    <property type="protein sequence ID" value="CAL1686782.1"/>
    <property type="molecule type" value="Genomic_DNA"/>
</dbReference>
<proteinExistence type="predicted"/>
<feature type="region of interest" description="Disordered" evidence="1">
    <location>
        <begin position="1"/>
        <end position="28"/>
    </location>
</feature>
<evidence type="ECO:0000313" key="2">
    <source>
        <dbReference type="EMBL" id="CAL1686782.1"/>
    </source>
</evidence>
<evidence type="ECO:0000256" key="1">
    <source>
        <dbReference type="SAM" id="MobiDB-lite"/>
    </source>
</evidence>
<evidence type="ECO:0000313" key="3">
    <source>
        <dbReference type="Proteomes" id="UP001497644"/>
    </source>
</evidence>
<organism evidence="2 3">
    <name type="scientific">Lasius platythorax</name>
    <dbReference type="NCBI Taxonomy" id="488582"/>
    <lineage>
        <taxon>Eukaryota</taxon>
        <taxon>Metazoa</taxon>
        <taxon>Ecdysozoa</taxon>
        <taxon>Arthropoda</taxon>
        <taxon>Hexapoda</taxon>
        <taxon>Insecta</taxon>
        <taxon>Pterygota</taxon>
        <taxon>Neoptera</taxon>
        <taxon>Endopterygota</taxon>
        <taxon>Hymenoptera</taxon>
        <taxon>Apocrita</taxon>
        <taxon>Aculeata</taxon>
        <taxon>Formicoidea</taxon>
        <taxon>Formicidae</taxon>
        <taxon>Formicinae</taxon>
        <taxon>Lasius</taxon>
        <taxon>Lasius</taxon>
    </lineage>
</organism>
<gene>
    <name evidence="2" type="ORF">LPLAT_LOCUS12108</name>
</gene>
<feature type="compositionally biased region" description="Basic and acidic residues" evidence="1">
    <location>
        <begin position="1"/>
        <end position="10"/>
    </location>
</feature>
<name>A0AAV2P3A2_9HYME</name>
<dbReference type="AlphaFoldDB" id="A0AAV2P3A2"/>